<reference evidence="1" key="1">
    <citation type="submission" date="2019-08" db="EMBL/GenBank/DDBJ databases">
        <authorList>
            <person name="Kucharzyk K."/>
            <person name="Murdoch R.W."/>
            <person name="Higgins S."/>
            <person name="Loffler F."/>
        </authorList>
    </citation>
    <scope>NUCLEOTIDE SEQUENCE</scope>
</reference>
<organism evidence="1">
    <name type="scientific">bioreactor metagenome</name>
    <dbReference type="NCBI Taxonomy" id="1076179"/>
    <lineage>
        <taxon>unclassified sequences</taxon>
        <taxon>metagenomes</taxon>
        <taxon>ecological metagenomes</taxon>
    </lineage>
</organism>
<protein>
    <submittedName>
        <fullName evidence="1">Uncharacterized protein</fullName>
    </submittedName>
</protein>
<dbReference type="EMBL" id="VSSQ01054089">
    <property type="protein sequence ID" value="MPN08072.1"/>
    <property type="molecule type" value="Genomic_DNA"/>
</dbReference>
<proteinExistence type="predicted"/>
<evidence type="ECO:0000313" key="1">
    <source>
        <dbReference type="EMBL" id="MPN08072.1"/>
    </source>
</evidence>
<name>A0A645F3G3_9ZZZZ</name>
<dbReference type="AlphaFoldDB" id="A0A645F3G3"/>
<accession>A0A645F3G3</accession>
<sequence>MLYSVAETGGDGVKKKCFACLALCAGAIVVFAGGRLPCHTAACGGTHQYYFLKEGVAAVGSVFERMGILHGPAALVLQNGRPVLVYRAHNSQGAPQQGQKKGEFDLCGIITGL</sequence>
<gene>
    <name evidence="1" type="ORF">SDC9_155348</name>
</gene>
<comment type="caution">
    <text evidence="1">The sequence shown here is derived from an EMBL/GenBank/DDBJ whole genome shotgun (WGS) entry which is preliminary data.</text>
</comment>